<feature type="domain" description="Signal transduction histidine kinase internal region" evidence="2">
    <location>
        <begin position="178"/>
        <end position="257"/>
    </location>
</feature>
<evidence type="ECO:0000259" key="2">
    <source>
        <dbReference type="Pfam" id="PF06580"/>
    </source>
</evidence>
<reference evidence="3 4" key="1">
    <citation type="submission" date="2020-08" db="EMBL/GenBank/DDBJ databases">
        <title>Genomic Encyclopedia of Type Strains, Phase IV (KMG-IV): sequencing the most valuable type-strain genomes for metagenomic binning, comparative biology and taxonomic classification.</title>
        <authorList>
            <person name="Goeker M."/>
        </authorList>
    </citation>
    <scope>NUCLEOTIDE SEQUENCE [LARGE SCALE GENOMIC DNA]</scope>
    <source>
        <strain evidence="3 4">DSM 26723</strain>
    </source>
</reference>
<keyword evidence="4" id="KW-1185">Reference proteome</keyword>
<evidence type="ECO:0000256" key="1">
    <source>
        <dbReference type="SAM" id="Phobius"/>
    </source>
</evidence>
<dbReference type="InterPro" id="IPR036890">
    <property type="entry name" value="HATPase_C_sf"/>
</dbReference>
<accession>A0A841HUF8</accession>
<protein>
    <submittedName>
        <fullName evidence="3">LytS/YehU family sensor histidine kinase</fullName>
    </submittedName>
</protein>
<evidence type="ECO:0000313" key="4">
    <source>
        <dbReference type="Proteomes" id="UP000588068"/>
    </source>
</evidence>
<dbReference type="SUPFAM" id="SSF55874">
    <property type="entry name" value="ATPase domain of HSP90 chaperone/DNA topoisomerase II/histidine kinase"/>
    <property type="match status" value="1"/>
</dbReference>
<name>A0A841HUF8_9GAMM</name>
<dbReference type="AlphaFoldDB" id="A0A841HUF8"/>
<feature type="transmembrane region" description="Helical" evidence="1">
    <location>
        <begin position="135"/>
        <end position="155"/>
    </location>
</feature>
<keyword evidence="1" id="KW-1133">Transmembrane helix</keyword>
<keyword evidence="3" id="KW-0808">Transferase</keyword>
<feature type="transmembrane region" description="Helical" evidence="1">
    <location>
        <begin position="52"/>
        <end position="70"/>
    </location>
</feature>
<gene>
    <name evidence="3" type="ORF">HNQ60_004731</name>
</gene>
<dbReference type="InterPro" id="IPR050640">
    <property type="entry name" value="Bact_2-comp_sensor_kinase"/>
</dbReference>
<dbReference type="Proteomes" id="UP000588068">
    <property type="component" value="Unassembled WGS sequence"/>
</dbReference>
<evidence type="ECO:0000313" key="3">
    <source>
        <dbReference type="EMBL" id="MBB6095840.1"/>
    </source>
</evidence>
<dbReference type="Pfam" id="PF06580">
    <property type="entry name" value="His_kinase"/>
    <property type="match status" value="1"/>
</dbReference>
<dbReference type="PANTHER" id="PTHR34220:SF7">
    <property type="entry name" value="SENSOR HISTIDINE KINASE YPDA"/>
    <property type="match status" value="1"/>
</dbReference>
<keyword evidence="3" id="KW-0418">Kinase</keyword>
<dbReference type="GO" id="GO:0016020">
    <property type="term" value="C:membrane"/>
    <property type="evidence" value="ECO:0007669"/>
    <property type="project" value="InterPro"/>
</dbReference>
<dbReference type="EMBL" id="JACHHZ010000006">
    <property type="protein sequence ID" value="MBB6095840.1"/>
    <property type="molecule type" value="Genomic_DNA"/>
</dbReference>
<dbReference type="PANTHER" id="PTHR34220">
    <property type="entry name" value="SENSOR HISTIDINE KINASE YPDA"/>
    <property type="match status" value="1"/>
</dbReference>
<proteinExistence type="predicted"/>
<dbReference type="GO" id="GO:0000155">
    <property type="term" value="F:phosphorelay sensor kinase activity"/>
    <property type="evidence" value="ECO:0007669"/>
    <property type="project" value="InterPro"/>
</dbReference>
<sequence length="368" mass="41045">MLAAMVYEYLDTDARPADARTYWACQFAGWGLYGLAQLYNAIEALHVPAGRALAEIAALNAAAIALTHLLRNFMRRHRWSTMPLRALLPRSLAVSVALGTLLGLAMHFTSIAPMWVLGDEVVLPQIPGFLLDPMFVRTCNWSLAFFFWIAIYFGLTSLRDQHVAMLRQSELTRALQLSELRLLKSQLNPHFLFNSLNSVRALIADDPECAQNAVTQLARTLRYTLRSGQEELVTLERELEIVDDYLALESLRFGDRLRIERRIEASVLGVRIPVMLLQTIVENAIKHGIAHLLEGGTLTISAALHGDTLHIEVKNPRPASEHPASPDGIGVRNSAERLRLLFGARASFELDLSHADLALARISMPRES</sequence>
<feature type="transmembrane region" description="Helical" evidence="1">
    <location>
        <begin position="91"/>
        <end position="115"/>
    </location>
</feature>
<dbReference type="Gene3D" id="3.30.565.10">
    <property type="entry name" value="Histidine kinase-like ATPase, C-terminal domain"/>
    <property type="match status" value="1"/>
</dbReference>
<keyword evidence="1" id="KW-0472">Membrane</keyword>
<organism evidence="3 4">
    <name type="scientific">Povalibacter uvarum</name>
    <dbReference type="NCBI Taxonomy" id="732238"/>
    <lineage>
        <taxon>Bacteria</taxon>
        <taxon>Pseudomonadati</taxon>
        <taxon>Pseudomonadota</taxon>
        <taxon>Gammaproteobacteria</taxon>
        <taxon>Steroidobacterales</taxon>
        <taxon>Steroidobacteraceae</taxon>
        <taxon>Povalibacter</taxon>
    </lineage>
</organism>
<comment type="caution">
    <text evidence="3">The sequence shown here is derived from an EMBL/GenBank/DDBJ whole genome shotgun (WGS) entry which is preliminary data.</text>
</comment>
<dbReference type="InterPro" id="IPR010559">
    <property type="entry name" value="Sig_transdc_His_kin_internal"/>
</dbReference>
<keyword evidence="1" id="KW-0812">Transmembrane</keyword>